<dbReference type="Gene3D" id="3.30.450.20">
    <property type="entry name" value="PAS domain"/>
    <property type="match status" value="1"/>
</dbReference>
<dbReference type="CDD" id="cd00130">
    <property type="entry name" value="PAS"/>
    <property type="match status" value="1"/>
</dbReference>
<dbReference type="InterPro" id="IPR036638">
    <property type="entry name" value="HLH_DNA-bd_sf"/>
</dbReference>
<keyword evidence="3" id="KW-0238">DNA-binding</keyword>
<dbReference type="InterPro" id="IPR013767">
    <property type="entry name" value="PAS_fold"/>
</dbReference>
<evidence type="ECO:0000259" key="7">
    <source>
        <dbReference type="PROSITE" id="PS50112"/>
    </source>
</evidence>
<dbReference type="PROSITE" id="PS50112">
    <property type="entry name" value="PAS"/>
    <property type="match status" value="1"/>
</dbReference>
<evidence type="ECO:0000313" key="10">
    <source>
        <dbReference type="RefSeq" id="XP_032833272.1"/>
    </source>
</evidence>
<dbReference type="Pfam" id="PF00989">
    <property type="entry name" value="PAS"/>
    <property type="match status" value="1"/>
</dbReference>
<reference evidence="10" key="1">
    <citation type="submission" date="2025-08" db="UniProtKB">
        <authorList>
            <consortium name="RefSeq"/>
        </authorList>
    </citation>
    <scope>IDENTIFICATION</scope>
    <source>
        <tissue evidence="10">Sperm</tissue>
    </source>
</reference>
<feature type="region of interest" description="Disordered" evidence="6">
    <location>
        <begin position="217"/>
        <end position="274"/>
    </location>
</feature>
<dbReference type="InterPro" id="IPR035965">
    <property type="entry name" value="PAS-like_dom_sf"/>
</dbReference>
<evidence type="ECO:0000256" key="4">
    <source>
        <dbReference type="ARBA" id="ARBA00023163"/>
    </source>
</evidence>
<keyword evidence="2" id="KW-0805">Transcription regulation</keyword>
<evidence type="ECO:0000256" key="3">
    <source>
        <dbReference type="ARBA" id="ARBA00023125"/>
    </source>
</evidence>
<dbReference type="InterPro" id="IPR039091">
    <property type="entry name" value="AHR/AHRR"/>
</dbReference>
<dbReference type="PANTHER" id="PTHR10649:SF12">
    <property type="entry name" value="SPINELESS, ISOFORM C"/>
    <property type="match status" value="1"/>
</dbReference>
<dbReference type="GO" id="GO:0006805">
    <property type="term" value="P:xenobiotic metabolic process"/>
    <property type="evidence" value="ECO:0007669"/>
    <property type="project" value="InterPro"/>
</dbReference>
<dbReference type="SMART" id="SM00091">
    <property type="entry name" value="PAS"/>
    <property type="match status" value="1"/>
</dbReference>
<sequence>MKTSGEAMLGTGTYAVRKRRRPSSKRPVPSPPDDSSNGSASKRHRQRLNAELERLAAALPLPRSLSCKLDKLSVLRLCVGFLRAKRHLQGGTTQQQQQQQQQLGALDGFLIAVASDGQIFYVSPNVQHYLGFPQTDLVQQSVYDLVHVEDREGVHRELSLAPSGTDAARLTGRLSLKRWRRGLAAPGGRGGRPAGGEVSVAGAELRVPLPLPPGVCRGVPEAAREGTSAGPARTDTAPQRAPPRLPQALPPAPQAPAAAPPHPRRRGNARGPLLVLARRRRRRRSGVGTRRPRDASQVTAAGVFVARRGIVVRKATARFTPLLVEGGLRQRGAPESHAGQGICVPNLLHAYTNKYSYILLLFFFRKVYPKVGFARFGDVTARERFSTHAHTLHSTTCHGTKESIWISRRGIATLGAGERVPRKRTP</sequence>
<evidence type="ECO:0000313" key="9">
    <source>
        <dbReference type="Proteomes" id="UP001318040"/>
    </source>
</evidence>
<evidence type="ECO:0000256" key="5">
    <source>
        <dbReference type="ARBA" id="ARBA00023242"/>
    </source>
</evidence>
<feature type="compositionally biased region" description="Pro residues" evidence="6">
    <location>
        <begin position="240"/>
        <end position="261"/>
    </location>
</feature>
<dbReference type="GO" id="GO:0046983">
    <property type="term" value="F:protein dimerization activity"/>
    <property type="evidence" value="ECO:0007669"/>
    <property type="project" value="InterPro"/>
</dbReference>
<evidence type="ECO:0000256" key="2">
    <source>
        <dbReference type="ARBA" id="ARBA00023015"/>
    </source>
</evidence>
<dbReference type="SUPFAM" id="SSF55785">
    <property type="entry name" value="PYP-like sensor domain (PAS domain)"/>
    <property type="match status" value="1"/>
</dbReference>
<dbReference type="GO" id="GO:0005634">
    <property type="term" value="C:nucleus"/>
    <property type="evidence" value="ECO:0007669"/>
    <property type="project" value="UniProtKB-SubCell"/>
</dbReference>
<dbReference type="InterPro" id="IPR000014">
    <property type="entry name" value="PAS"/>
</dbReference>
<dbReference type="SUPFAM" id="SSF47459">
    <property type="entry name" value="HLH, helix-loop-helix DNA-binding domain"/>
    <property type="match status" value="1"/>
</dbReference>
<dbReference type="InterPro" id="IPR011598">
    <property type="entry name" value="bHLH_dom"/>
</dbReference>
<gene>
    <name evidence="10" type="primary">LOC116955994</name>
</gene>
<keyword evidence="4" id="KW-0804">Transcription</keyword>
<protein>
    <submittedName>
        <fullName evidence="10">Uncharacterized protein LOC116955994</fullName>
    </submittedName>
</protein>
<dbReference type="KEGG" id="pmrn:116955994"/>
<dbReference type="GO" id="GO:0000976">
    <property type="term" value="F:transcription cis-regulatory region binding"/>
    <property type="evidence" value="ECO:0007669"/>
    <property type="project" value="TreeGrafter"/>
</dbReference>
<dbReference type="RefSeq" id="XP_032833272.1">
    <property type="nucleotide sequence ID" value="XM_032977381.1"/>
</dbReference>
<proteinExistence type="predicted"/>
<name>A0AAJ7XGG5_PETMA</name>
<organism evidence="9 10">
    <name type="scientific">Petromyzon marinus</name>
    <name type="common">Sea lamprey</name>
    <dbReference type="NCBI Taxonomy" id="7757"/>
    <lineage>
        <taxon>Eukaryota</taxon>
        <taxon>Metazoa</taxon>
        <taxon>Chordata</taxon>
        <taxon>Craniata</taxon>
        <taxon>Vertebrata</taxon>
        <taxon>Cyclostomata</taxon>
        <taxon>Hyperoartia</taxon>
        <taxon>Petromyzontiformes</taxon>
        <taxon>Petromyzontidae</taxon>
        <taxon>Petromyzon</taxon>
    </lineage>
</organism>
<dbReference type="PANTHER" id="PTHR10649">
    <property type="entry name" value="ARYL HYDROCARBON RECEPTOR"/>
    <property type="match status" value="1"/>
</dbReference>
<dbReference type="GO" id="GO:0004879">
    <property type="term" value="F:nuclear receptor activity"/>
    <property type="evidence" value="ECO:0007669"/>
    <property type="project" value="TreeGrafter"/>
</dbReference>
<evidence type="ECO:0000256" key="1">
    <source>
        <dbReference type="ARBA" id="ARBA00004123"/>
    </source>
</evidence>
<dbReference type="PROSITE" id="PS50888">
    <property type="entry name" value="BHLH"/>
    <property type="match status" value="1"/>
</dbReference>
<keyword evidence="9" id="KW-1185">Reference proteome</keyword>
<feature type="region of interest" description="Disordered" evidence="6">
    <location>
        <begin position="1"/>
        <end position="45"/>
    </location>
</feature>
<evidence type="ECO:0000259" key="8">
    <source>
        <dbReference type="PROSITE" id="PS50888"/>
    </source>
</evidence>
<feature type="domain" description="BHLH" evidence="8">
    <location>
        <begin position="32"/>
        <end position="85"/>
    </location>
</feature>
<dbReference type="Gene3D" id="4.10.280.10">
    <property type="entry name" value="Helix-loop-helix DNA-binding domain"/>
    <property type="match status" value="1"/>
</dbReference>
<comment type="subcellular location">
    <subcellularLocation>
        <location evidence="1">Nucleus</location>
    </subcellularLocation>
</comment>
<dbReference type="GO" id="GO:0034751">
    <property type="term" value="C:aryl hydrocarbon receptor complex"/>
    <property type="evidence" value="ECO:0007669"/>
    <property type="project" value="TreeGrafter"/>
</dbReference>
<dbReference type="AlphaFoldDB" id="A0AAJ7XGG5"/>
<feature type="domain" description="PAS" evidence="7">
    <location>
        <begin position="95"/>
        <end position="165"/>
    </location>
</feature>
<evidence type="ECO:0000256" key="6">
    <source>
        <dbReference type="SAM" id="MobiDB-lite"/>
    </source>
</evidence>
<accession>A0AAJ7XGG5</accession>
<dbReference type="Proteomes" id="UP001318040">
    <property type="component" value="Chromosome 63"/>
</dbReference>
<keyword evidence="5" id="KW-0539">Nucleus</keyword>